<keyword evidence="6 14" id="KW-0349">Heme</keyword>
<evidence type="ECO:0000256" key="3">
    <source>
        <dbReference type="ARBA" id="ARBA00005163"/>
    </source>
</evidence>
<dbReference type="PROSITE" id="PS01001">
    <property type="entry name" value="SDH_CYT_2"/>
    <property type="match status" value="1"/>
</dbReference>
<dbReference type="SUPFAM" id="SSF81343">
    <property type="entry name" value="Fumarate reductase respiratory complex transmembrane subunits"/>
    <property type="match status" value="1"/>
</dbReference>
<comment type="similarity">
    <text evidence="4">Belongs to the cytochrome b560 family.</text>
</comment>
<evidence type="ECO:0000256" key="10">
    <source>
        <dbReference type="ARBA" id="ARBA00022989"/>
    </source>
</evidence>
<dbReference type="CDD" id="cd03499">
    <property type="entry name" value="SQR_TypeC_SdhC"/>
    <property type="match status" value="1"/>
</dbReference>
<dbReference type="InterPro" id="IPR018495">
    <property type="entry name" value="Succ_DH_cyt_bsu_CS"/>
</dbReference>
<evidence type="ECO:0000256" key="4">
    <source>
        <dbReference type="ARBA" id="ARBA00007244"/>
    </source>
</evidence>
<dbReference type="InterPro" id="IPR014314">
    <property type="entry name" value="Succ_DH_cytb556"/>
</dbReference>
<dbReference type="GO" id="GO:0006099">
    <property type="term" value="P:tricarboxylic acid cycle"/>
    <property type="evidence" value="ECO:0007669"/>
    <property type="project" value="UniProtKB-UniPathway"/>
</dbReference>
<evidence type="ECO:0000256" key="7">
    <source>
        <dbReference type="ARBA" id="ARBA00022692"/>
    </source>
</evidence>
<dbReference type="GO" id="GO:0009055">
    <property type="term" value="F:electron transfer activity"/>
    <property type="evidence" value="ECO:0007669"/>
    <property type="project" value="InterPro"/>
</dbReference>
<dbReference type="GO" id="GO:0046872">
    <property type="term" value="F:metal ion binding"/>
    <property type="evidence" value="ECO:0007669"/>
    <property type="project" value="UniProtKB-KW"/>
</dbReference>
<feature type="transmembrane region" description="Helical" evidence="15">
    <location>
        <begin position="27"/>
        <end position="48"/>
    </location>
</feature>
<keyword evidence="7 15" id="KW-0812">Transmembrane</keyword>
<keyword evidence="12 15" id="KW-0472">Membrane</keyword>
<evidence type="ECO:0000256" key="12">
    <source>
        <dbReference type="ARBA" id="ARBA00023136"/>
    </source>
</evidence>
<evidence type="ECO:0000256" key="8">
    <source>
        <dbReference type="ARBA" id="ARBA00022723"/>
    </source>
</evidence>
<keyword evidence="9" id="KW-0813">Transport</keyword>
<evidence type="ECO:0000256" key="15">
    <source>
        <dbReference type="SAM" id="Phobius"/>
    </source>
</evidence>
<sequence>MSNRPLSPHLEIYKVQVTSFFSIMHRLTGILLFLLLIILSWYFILYVYSPKLVVVRCLNVLLFTPLAKLAYILCFISFMYHFLNGIRHLLWDAGLNLEIASVSKSAMLLTIMLFLSTMAFLFMCI</sequence>
<dbReference type="EMBL" id="OUNE01000107">
    <property type="protein sequence ID" value="SPP33134.1"/>
    <property type="molecule type" value="Genomic_DNA"/>
</dbReference>
<comment type="subunit">
    <text evidence="13">Part of an enzyme complex containing four subunits: a flavoprotein, an iron-sulfur protein, plus two membrane-anchoring proteins, SdhC and SdhD. The complex can form homotrimers.</text>
</comment>
<keyword evidence="8 14" id="KW-0479">Metal-binding</keyword>
<accession>A0A3B0JES5</accession>
<dbReference type="Pfam" id="PF01127">
    <property type="entry name" value="Sdh_cyt"/>
    <property type="match status" value="1"/>
</dbReference>
<dbReference type="InterPro" id="IPR000701">
    <property type="entry name" value="SuccDH_FuR_B_TM-su"/>
</dbReference>
<dbReference type="AlphaFoldDB" id="A0A3B0JES5"/>
<gene>
    <name evidence="16" type="ORF">WBAD_0639</name>
</gene>
<keyword evidence="9" id="KW-0249">Electron transport</keyword>
<feature type="transmembrane region" description="Helical" evidence="15">
    <location>
        <begin position="102"/>
        <end position="124"/>
    </location>
</feature>
<dbReference type="InterPro" id="IPR034804">
    <property type="entry name" value="SQR/QFR_C/D"/>
</dbReference>
<dbReference type="PROSITE" id="PS01000">
    <property type="entry name" value="SDH_CYT_1"/>
    <property type="match status" value="1"/>
</dbReference>
<dbReference type="GO" id="GO:0016020">
    <property type="term" value="C:membrane"/>
    <property type="evidence" value="ECO:0007669"/>
    <property type="project" value="UniProtKB-SubCell"/>
</dbReference>
<evidence type="ECO:0000256" key="5">
    <source>
        <dbReference type="ARBA" id="ARBA00020076"/>
    </source>
</evidence>
<keyword evidence="10 15" id="KW-1133">Transmembrane helix</keyword>
<comment type="pathway">
    <text evidence="3">Carbohydrate metabolism; tricarboxylic acid cycle.</text>
</comment>
<protein>
    <recommendedName>
        <fullName evidence="5">Succinate dehydrogenase cytochrome b556 subunit</fullName>
    </recommendedName>
</protein>
<dbReference type="NCBIfam" id="TIGR02970">
    <property type="entry name" value="succ_dehyd_cytB"/>
    <property type="match status" value="1"/>
</dbReference>
<evidence type="ECO:0000256" key="14">
    <source>
        <dbReference type="PIRSR" id="PIRSR000178-1"/>
    </source>
</evidence>
<organism evidence="16">
    <name type="scientific">Wolbachia endosymbiont of Aleurodicus dispersus</name>
    <dbReference type="NCBI Taxonomy" id="1288877"/>
    <lineage>
        <taxon>Bacteria</taxon>
        <taxon>Pseudomonadati</taxon>
        <taxon>Pseudomonadota</taxon>
        <taxon>Alphaproteobacteria</taxon>
        <taxon>Rickettsiales</taxon>
        <taxon>Anaplasmataceae</taxon>
        <taxon>Wolbachieae</taxon>
        <taxon>Wolbachia</taxon>
    </lineage>
</organism>
<comment type="subcellular location">
    <subcellularLocation>
        <location evidence="2">Membrane</location>
        <topology evidence="2">Multi-pass membrane protein</topology>
    </subcellularLocation>
</comment>
<dbReference type="Gene3D" id="1.20.1300.10">
    <property type="entry name" value="Fumarate reductase/succinate dehydrogenase, transmembrane subunit"/>
    <property type="match status" value="1"/>
</dbReference>
<keyword evidence="11 14" id="KW-0408">Iron</keyword>
<comment type="cofactor">
    <cofactor evidence="14">
        <name>heme</name>
        <dbReference type="ChEBI" id="CHEBI:30413"/>
    </cofactor>
    <text evidence="14">The heme is bound between the two transmembrane subunits.</text>
</comment>
<evidence type="ECO:0000256" key="13">
    <source>
        <dbReference type="ARBA" id="ARBA00025912"/>
    </source>
</evidence>
<reference evidence="16" key="1">
    <citation type="submission" date="2018-04" db="EMBL/GenBank/DDBJ databases">
        <authorList>
            <person name="Go L.Y."/>
            <person name="Mitchell J.A."/>
        </authorList>
    </citation>
    <scope>NUCLEOTIDE SEQUENCE</scope>
    <source>
        <strain evidence="16">WBAD</strain>
    </source>
</reference>
<feature type="transmembrane region" description="Helical" evidence="15">
    <location>
        <begin position="60"/>
        <end position="82"/>
    </location>
</feature>
<evidence type="ECO:0000256" key="1">
    <source>
        <dbReference type="ARBA" id="ARBA00004050"/>
    </source>
</evidence>
<dbReference type="PIRSF" id="PIRSF000178">
    <property type="entry name" value="SDH_cyt_b560"/>
    <property type="match status" value="1"/>
</dbReference>
<feature type="binding site" description="axial binding residue" evidence="14">
    <location>
        <position position="81"/>
    </location>
    <ligand>
        <name>heme</name>
        <dbReference type="ChEBI" id="CHEBI:30413"/>
        <note>ligand shared with second transmembrane subunit</note>
    </ligand>
    <ligandPart>
        <name>Fe</name>
        <dbReference type="ChEBI" id="CHEBI:18248"/>
    </ligandPart>
</feature>
<dbReference type="PANTHER" id="PTHR10978">
    <property type="entry name" value="SUCCINATE DEHYDROGENASE CYTOCHROME B560 SUBUNIT"/>
    <property type="match status" value="1"/>
</dbReference>
<evidence type="ECO:0000256" key="6">
    <source>
        <dbReference type="ARBA" id="ARBA00022617"/>
    </source>
</evidence>
<comment type="function">
    <text evidence="1">Membrane-anchoring subunit of succinate dehydrogenase (SDH).</text>
</comment>
<evidence type="ECO:0000256" key="9">
    <source>
        <dbReference type="ARBA" id="ARBA00022982"/>
    </source>
</evidence>
<name>A0A3B0JES5_9RICK</name>
<dbReference type="PANTHER" id="PTHR10978:SF5">
    <property type="entry name" value="SUCCINATE DEHYDROGENASE CYTOCHROME B560 SUBUNIT, MITOCHONDRIAL"/>
    <property type="match status" value="1"/>
</dbReference>
<evidence type="ECO:0000256" key="11">
    <source>
        <dbReference type="ARBA" id="ARBA00023004"/>
    </source>
</evidence>
<dbReference type="UniPathway" id="UPA00223"/>
<proteinExistence type="inferred from homology"/>
<evidence type="ECO:0000256" key="2">
    <source>
        <dbReference type="ARBA" id="ARBA00004141"/>
    </source>
</evidence>
<evidence type="ECO:0000313" key="16">
    <source>
        <dbReference type="EMBL" id="SPP33134.1"/>
    </source>
</evidence>